<dbReference type="GO" id="GO:0046872">
    <property type="term" value="F:metal ion binding"/>
    <property type="evidence" value="ECO:0007669"/>
    <property type="project" value="UniProtKB-KW"/>
</dbReference>
<dbReference type="PANTHER" id="PTHR16222">
    <property type="entry name" value="ADP-RIBOSYLGLYCOHYDROLASE"/>
    <property type="match status" value="1"/>
</dbReference>
<feature type="binding site" evidence="3">
    <location>
        <position position="291"/>
    </location>
    <ligand>
        <name>Mg(2+)</name>
        <dbReference type="ChEBI" id="CHEBI:18420"/>
        <label>1</label>
    </ligand>
</feature>
<comment type="similarity">
    <text evidence="1">Belongs to the ADP-ribosylglycohydrolase family.</text>
</comment>
<dbReference type="InterPro" id="IPR050792">
    <property type="entry name" value="ADP-ribosylglycohydrolase"/>
</dbReference>
<evidence type="ECO:0000256" key="1">
    <source>
        <dbReference type="ARBA" id="ARBA00010702"/>
    </source>
</evidence>
<accession>A0A9D2KGF0</accession>
<evidence type="ECO:0000256" key="2">
    <source>
        <dbReference type="ARBA" id="ARBA00022801"/>
    </source>
</evidence>
<dbReference type="PANTHER" id="PTHR16222:SF24">
    <property type="entry name" value="ADP-RIBOSYLHYDROLASE ARH3"/>
    <property type="match status" value="1"/>
</dbReference>
<comment type="cofactor">
    <cofactor evidence="3">
        <name>Mg(2+)</name>
        <dbReference type="ChEBI" id="CHEBI:18420"/>
    </cofactor>
    <text evidence="3">Binds 2 magnesium ions per subunit.</text>
</comment>
<dbReference type="InterPro" id="IPR036705">
    <property type="entry name" value="Ribosyl_crysJ1_sf"/>
</dbReference>
<reference evidence="4" key="2">
    <citation type="submission" date="2021-04" db="EMBL/GenBank/DDBJ databases">
        <authorList>
            <person name="Gilroy R."/>
        </authorList>
    </citation>
    <scope>NUCLEOTIDE SEQUENCE</scope>
    <source>
        <strain evidence="4">CHK156-179</strain>
    </source>
</reference>
<evidence type="ECO:0000313" key="4">
    <source>
        <dbReference type="EMBL" id="HJA02717.1"/>
    </source>
</evidence>
<comment type="caution">
    <text evidence="4">The sequence shown here is derived from an EMBL/GenBank/DDBJ whole genome shotgun (WGS) entry which is preliminary data.</text>
</comment>
<feature type="binding site" evidence="3">
    <location>
        <position position="293"/>
    </location>
    <ligand>
        <name>Mg(2+)</name>
        <dbReference type="ChEBI" id="CHEBI:18420"/>
        <label>1</label>
    </ligand>
</feature>
<dbReference type="Proteomes" id="UP000824221">
    <property type="component" value="Unassembled WGS sequence"/>
</dbReference>
<dbReference type="Pfam" id="PF03747">
    <property type="entry name" value="ADP_ribosyl_GH"/>
    <property type="match status" value="1"/>
</dbReference>
<keyword evidence="3" id="KW-0479">Metal-binding</keyword>
<gene>
    <name evidence="4" type="ORF">H9797_04980</name>
</gene>
<reference evidence="4" key="1">
    <citation type="journal article" date="2021" name="PeerJ">
        <title>Extensive microbial diversity within the chicken gut microbiome revealed by metagenomics and culture.</title>
        <authorList>
            <person name="Gilroy R."/>
            <person name="Ravi A."/>
            <person name="Getino M."/>
            <person name="Pursley I."/>
            <person name="Horton D.L."/>
            <person name="Alikhan N.F."/>
            <person name="Baker D."/>
            <person name="Gharbi K."/>
            <person name="Hall N."/>
            <person name="Watson M."/>
            <person name="Adriaenssens E.M."/>
            <person name="Foster-Nyarko E."/>
            <person name="Jarju S."/>
            <person name="Secka A."/>
            <person name="Antonio M."/>
            <person name="Oren A."/>
            <person name="Chaudhuri R.R."/>
            <person name="La Ragione R."/>
            <person name="Hildebrand F."/>
            <person name="Pallen M.J."/>
        </authorList>
    </citation>
    <scope>NUCLEOTIDE SEQUENCE</scope>
    <source>
        <strain evidence="4">CHK156-179</strain>
    </source>
</reference>
<keyword evidence="3" id="KW-0460">Magnesium</keyword>
<keyword evidence="2" id="KW-0378">Hydrolase</keyword>
<name>A0A9D2KGF0_9FIRM</name>
<dbReference type="InterPro" id="IPR005502">
    <property type="entry name" value="Ribosyl_crysJ1"/>
</dbReference>
<evidence type="ECO:0000256" key="3">
    <source>
        <dbReference type="PIRSR" id="PIRSR605502-1"/>
    </source>
</evidence>
<dbReference type="GO" id="GO:0016787">
    <property type="term" value="F:hydrolase activity"/>
    <property type="evidence" value="ECO:0007669"/>
    <property type="project" value="UniProtKB-KW"/>
</dbReference>
<protein>
    <submittedName>
        <fullName evidence="4">ADP-ribosylglycohydrolase family protein</fullName>
    </submittedName>
</protein>
<organism evidence="4 5">
    <name type="scientific">Candidatus Gallimonas gallistercoris</name>
    <dbReference type="NCBI Taxonomy" id="2838602"/>
    <lineage>
        <taxon>Bacteria</taxon>
        <taxon>Bacillati</taxon>
        <taxon>Bacillota</taxon>
        <taxon>Clostridia</taxon>
        <taxon>Candidatus Gallimonas</taxon>
    </lineage>
</organism>
<dbReference type="Gene3D" id="1.10.4080.10">
    <property type="entry name" value="ADP-ribosylation/Crystallin J1"/>
    <property type="match status" value="1"/>
</dbReference>
<sequence length="519" mass="57502">MKLLFSDYRKKVKGCFLGKNIGGTLGAPFECFRGVYEIDRFMQDVSQPVPNDDLDLQLVWLSAVEHEGKNLDSHILGEYWENYVSAVISEYGTGKNNFQMGICPPLTGVMRNENRNSNGAWIRTEIWACLAAGNPALAANYAYYDACVDHAEEGVFSAVFLAAVEAAAFFEHDREKLIPIGLSYIPQDCAVAGAVKLVLERYAAGDDWKAARKKLLMTYPSSFGEIGGEWKGTALVPACPACPVQERDPDLPKAQHGYDAPASVGIVLIGWLWGEGDFGRSICLAVNCGEDTDCTAGTLGALLGILGGEEAIPSDWRQACSEKIAICTLRPDLLLDVPATIDELCERVVRQFPVVSSRACRMTEHGFEIEPNKNLCYSESEFYPYQQEDCRELLSEQGRTARFHFRPYTVKVTFEDGTANIAEGREKRLFVTVCNRLYLPQFVTVRLTGLPEEWPVAGGRERCLGLEHWHGSQKEWGQSFSLSFTPTGLQQGKYVLTLQLSANGRGEKNHVDLTFLSGE</sequence>
<evidence type="ECO:0000313" key="5">
    <source>
        <dbReference type="Proteomes" id="UP000824221"/>
    </source>
</evidence>
<dbReference type="SUPFAM" id="SSF101478">
    <property type="entry name" value="ADP-ribosylglycohydrolase"/>
    <property type="match status" value="1"/>
</dbReference>
<proteinExistence type="inferred from homology"/>
<dbReference type="AlphaFoldDB" id="A0A9D2KGF0"/>
<dbReference type="EMBL" id="DXAJ01000076">
    <property type="protein sequence ID" value="HJA02717.1"/>
    <property type="molecule type" value="Genomic_DNA"/>
</dbReference>